<dbReference type="Proteomes" id="UP000324298">
    <property type="component" value="Unassembled WGS sequence"/>
</dbReference>
<evidence type="ECO:0000256" key="5">
    <source>
        <dbReference type="SAM" id="Phobius"/>
    </source>
</evidence>
<dbReference type="AlphaFoldDB" id="A0A5A9XHC2"/>
<dbReference type="RefSeq" id="WP_149307151.1">
    <property type="nucleotide sequence ID" value="NZ_SRSD01000004.1"/>
</dbReference>
<reference evidence="7 8" key="1">
    <citation type="submission" date="2019-04" db="EMBL/GenBank/DDBJ databases">
        <title>Geobacter ruber sp. nov., ferric-reducing bacteria isolated from paddy soil.</title>
        <authorList>
            <person name="Xu Z."/>
            <person name="Masuda Y."/>
            <person name="Itoh H."/>
            <person name="Senoo K."/>
        </authorList>
    </citation>
    <scope>NUCLEOTIDE SEQUENCE [LARGE SCALE GENOMIC DNA]</scope>
    <source>
        <strain evidence="7 8">Red88</strain>
    </source>
</reference>
<evidence type="ECO:0000256" key="3">
    <source>
        <dbReference type="ARBA" id="ARBA00023136"/>
    </source>
</evidence>
<keyword evidence="5" id="KW-1133">Transmembrane helix</keyword>
<evidence type="ECO:0000256" key="1">
    <source>
        <dbReference type="ARBA" id="ARBA00004370"/>
    </source>
</evidence>
<keyword evidence="2" id="KW-0378">Hydrolase</keyword>
<organism evidence="7 8">
    <name type="scientific">Oryzomonas rubra</name>
    <dbReference type="NCBI Taxonomy" id="2509454"/>
    <lineage>
        <taxon>Bacteria</taxon>
        <taxon>Pseudomonadati</taxon>
        <taxon>Thermodesulfobacteriota</taxon>
        <taxon>Desulfuromonadia</taxon>
        <taxon>Geobacterales</taxon>
        <taxon>Geobacteraceae</taxon>
        <taxon>Oryzomonas</taxon>
    </lineage>
</organism>
<dbReference type="EMBL" id="SRSD01000004">
    <property type="protein sequence ID" value="KAA0892214.1"/>
    <property type="molecule type" value="Genomic_DNA"/>
</dbReference>
<evidence type="ECO:0000313" key="8">
    <source>
        <dbReference type="Proteomes" id="UP000324298"/>
    </source>
</evidence>
<evidence type="ECO:0000259" key="6">
    <source>
        <dbReference type="PROSITE" id="PS51178"/>
    </source>
</evidence>
<dbReference type="GO" id="GO:0005886">
    <property type="term" value="C:plasma membrane"/>
    <property type="evidence" value="ECO:0007669"/>
    <property type="project" value="TreeGrafter"/>
</dbReference>
<dbReference type="Gene3D" id="1.10.150.770">
    <property type="match status" value="1"/>
</dbReference>
<dbReference type="GO" id="GO:0008658">
    <property type="term" value="F:penicillin binding"/>
    <property type="evidence" value="ECO:0007669"/>
    <property type="project" value="InterPro"/>
</dbReference>
<feature type="region of interest" description="Disordered" evidence="4">
    <location>
        <begin position="568"/>
        <end position="590"/>
    </location>
</feature>
<protein>
    <submittedName>
        <fullName evidence="7">PASTA domain-containing protein</fullName>
    </submittedName>
</protein>
<gene>
    <name evidence="7" type="ORF">ET418_08425</name>
</gene>
<accession>A0A5A9XHC2</accession>
<dbReference type="GO" id="GO:0004180">
    <property type="term" value="F:carboxypeptidase activity"/>
    <property type="evidence" value="ECO:0007669"/>
    <property type="project" value="UniProtKB-KW"/>
</dbReference>
<dbReference type="SUPFAM" id="SSF56519">
    <property type="entry name" value="Penicillin binding protein dimerisation domain"/>
    <property type="match status" value="1"/>
</dbReference>
<dbReference type="InterPro" id="IPR005311">
    <property type="entry name" value="PBP_dimer"/>
</dbReference>
<feature type="domain" description="PASTA" evidence="6">
    <location>
        <begin position="596"/>
        <end position="655"/>
    </location>
</feature>
<proteinExistence type="predicted"/>
<keyword evidence="3 5" id="KW-0472">Membrane</keyword>
<dbReference type="CDD" id="cd06575">
    <property type="entry name" value="PASTA_Pbp2x-like_2"/>
    <property type="match status" value="1"/>
</dbReference>
<dbReference type="Gene3D" id="3.30.450.330">
    <property type="match status" value="1"/>
</dbReference>
<dbReference type="PANTHER" id="PTHR30627">
    <property type="entry name" value="PEPTIDOGLYCAN D,D-TRANSPEPTIDASE"/>
    <property type="match status" value="1"/>
</dbReference>
<evidence type="ECO:0000313" key="7">
    <source>
        <dbReference type="EMBL" id="KAA0892214.1"/>
    </source>
</evidence>
<evidence type="ECO:0000256" key="2">
    <source>
        <dbReference type="ARBA" id="ARBA00022645"/>
    </source>
</evidence>
<dbReference type="Pfam" id="PF03793">
    <property type="entry name" value="PASTA"/>
    <property type="match status" value="1"/>
</dbReference>
<sequence>MNTDREKWARVRIVMIGTIFGLLFLSVTGRAFYLQILQHEELVKKAERQHQHIVQLNPGRGVIMDRNGTPLAVSVDMDSCYAEPRRIKDMDGTAGVLAPFLGTSKQELLKKLSCDKGFVWIERRLTPEVAARIKNLKLTGIGFVSESKRFYPNSEVASHVVGFTGVDPVGLEGVERKYDSVILGNTGYMVTERDALGRDIALKDTVIKNSSPGKNIVLTLDKNIEYIAEKELAKAVTESGAKNGMALVMESDSGRVLAMANYPTFNPNAYAHYPQAMLRNRVVADSFEPGSTFKIFLVSAALEERILRPTDLINCENGRYTVADRTIHDTHSYARLSVSDILKYSSNIGAAKIGFKLGDERLFRYLRNFGFGERTGVDLPGESPGNLRDKHRLYGVDLATISFGQGVSVSAIQLVSAVSAVANGGTLMKPYIVERILDDSGREVQKFEPQAVRRVISTDTAKKVTRMMESVTSEGGTGLNAAIDGFLVAGKTGTAQKADPVTHGYSATRRTGSFIGFVPADKPKLTILVVIDEPKTSPYGGVVAAPAFRSIAVNALAYLKIMPKGETQKTPKVVAAQTPPPPKTDAASEGDALDATTGVAVMPDFRGMSMRRVMQVMEKRGINIKLMGSGRAVEQNPPPGQTIRGVDEVWIKFTPSA</sequence>
<keyword evidence="5" id="KW-0812">Transmembrane</keyword>
<dbReference type="PROSITE" id="PS51178">
    <property type="entry name" value="PASTA"/>
    <property type="match status" value="1"/>
</dbReference>
<keyword evidence="8" id="KW-1185">Reference proteome</keyword>
<dbReference type="InterPro" id="IPR050515">
    <property type="entry name" value="Beta-lactam/transpept"/>
</dbReference>
<dbReference type="SUPFAM" id="SSF56601">
    <property type="entry name" value="beta-lactamase/transpeptidase-like"/>
    <property type="match status" value="1"/>
</dbReference>
<dbReference type="GO" id="GO:0071555">
    <property type="term" value="P:cell wall organization"/>
    <property type="evidence" value="ECO:0007669"/>
    <property type="project" value="TreeGrafter"/>
</dbReference>
<feature type="transmembrane region" description="Helical" evidence="5">
    <location>
        <begin position="12"/>
        <end position="33"/>
    </location>
</feature>
<dbReference type="PANTHER" id="PTHR30627:SF1">
    <property type="entry name" value="PEPTIDOGLYCAN D,D-TRANSPEPTIDASE FTSI"/>
    <property type="match status" value="1"/>
</dbReference>
<keyword evidence="2" id="KW-0121">Carboxypeptidase</keyword>
<dbReference type="InterPro" id="IPR005543">
    <property type="entry name" value="PASTA_dom"/>
</dbReference>
<dbReference type="InterPro" id="IPR001460">
    <property type="entry name" value="PCN-bd_Tpept"/>
</dbReference>
<dbReference type="Gene3D" id="3.40.710.10">
    <property type="entry name" value="DD-peptidase/beta-lactamase superfamily"/>
    <property type="match status" value="1"/>
</dbReference>
<dbReference type="Pfam" id="PF00905">
    <property type="entry name" value="Transpeptidase"/>
    <property type="match status" value="1"/>
</dbReference>
<comment type="caution">
    <text evidence="7">The sequence shown here is derived from an EMBL/GenBank/DDBJ whole genome shotgun (WGS) entry which is preliminary data.</text>
</comment>
<dbReference type="OrthoDB" id="9789078at2"/>
<dbReference type="Pfam" id="PF03717">
    <property type="entry name" value="PBP_dimer"/>
    <property type="match status" value="1"/>
</dbReference>
<dbReference type="Gene3D" id="3.90.1310.10">
    <property type="entry name" value="Penicillin-binding protein 2a (Domain 2)"/>
    <property type="match status" value="1"/>
</dbReference>
<dbReference type="InterPro" id="IPR036138">
    <property type="entry name" value="PBP_dimer_sf"/>
</dbReference>
<comment type="subcellular location">
    <subcellularLocation>
        <location evidence="1">Membrane</location>
    </subcellularLocation>
</comment>
<dbReference type="InterPro" id="IPR012338">
    <property type="entry name" value="Beta-lactam/transpept-like"/>
</dbReference>
<keyword evidence="2" id="KW-0645">Protease</keyword>
<evidence type="ECO:0000256" key="4">
    <source>
        <dbReference type="SAM" id="MobiDB-lite"/>
    </source>
</evidence>
<dbReference type="SUPFAM" id="SSF54184">
    <property type="entry name" value="Penicillin-binding protein 2x (pbp-2x), c-terminal domain"/>
    <property type="match status" value="1"/>
</dbReference>
<name>A0A5A9XHC2_9BACT</name>